<dbReference type="GO" id="GO:0000155">
    <property type="term" value="F:phosphorelay sensor kinase activity"/>
    <property type="evidence" value="ECO:0007669"/>
    <property type="project" value="InterPro"/>
</dbReference>
<dbReference type="PANTHER" id="PTHR43304">
    <property type="entry name" value="PHYTOCHROME-LIKE PROTEIN CPH1"/>
    <property type="match status" value="1"/>
</dbReference>
<dbReference type="SMART" id="SM00387">
    <property type="entry name" value="HATPase_c"/>
    <property type="match status" value="1"/>
</dbReference>
<dbReference type="InterPro" id="IPR036890">
    <property type="entry name" value="HATPase_C_sf"/>
</dbReference>
<feature type="domain" description="PAC" evidence="7">
    <location>
        <begin position="95"/>
        <end position="147"/>
    </location>
</feature>
<evidence type="ECO:0000313" key="9">
    <source>
        <dbReference type="Proteomes" id="UP000027337"/>
    </source>
</evidence>
<dbReference type="Pfam" id="PF08447">
    <property type="entry name" value="PAS_3"/>
    <property type="match status" value="1"/>
</dbReference>
<keyword evidence="9" id="KW-1185">Reference proteome</keyword>
<dbReference type="PRINTS" id="PR00344">
    <property type="entry name" value="BCTRLSENSOR"/>
</dbReference>
<dbReference type="InterPro" id="IPR005467">
    <property type="entry name" value="His_kinase_dom"/>
</dbReference>
<dbReference type="InterPro" id="IPR001610">
    <property type="entry name" value="PAC"/>
</dbReference>
<keyword evidence="5" id="KW-0418">Kinase</keyword>
<comment type="caution">
    <text evidence="8">The sequence shown here is derived from an EMBL/GenBank/DDBJ whole genome shotgun (WGS) entry which is preliminary data.</text>
</comment>
<dbReference type="InterPro" id="IPR000014">
    <property type="entry name" value="PAS"/>
</dbReference>
<dbReference type="SUPFAM" id="SSF55874">
    <property type="entry name" value="ATPase domain of HSP90 chaperone/DNA topoisomerase II/histidine kinase"/>
    <property type="match status" value="1"/>
</dbReference>
<keyword evidence="4" id="KW-0808">Transferase</keyword>
<dbReference type="Gene3D" id="3.30.565.10">
    <property type="entry name" value="Histidine kinase-like ATPase, C-terminal domain"/>
    <property type="match status" value="1"/>
</dbReference>
<name>A0A061SJD8_9RHOB</name>
<dbReference type="Gene3D" id="1.10.287.130">
    <property type="match status" value="1"/>
</dbReference>
<dbReference type="PROSITE" id="PS50109">
    <property type="entry name" value="HIS_KIN"/>
    <property type="match status" value="1"/>
</dbReference>
<dbReference type="SMART" id="SM00086">
    <property type="entry name" value="PAC"/>
    <property type="match status" value="1"/>
</dbReference>
<dbReference type="InterPro" id="IPR003594">
    <property type="entry name" value="HATPase_dom"/>
</dbReference>
<sequence length="386" mass="42628">MKDNNYLKAELTDLIQSDESTWNFIQQGSLDGIWYWDLEDPANEWMSPELWQLFGIDPATKTHSPDEWQDIIFPEDLALALKNFEAHCADPDCPYDQVVRYRHADGSIVWVRCRGLAIRDETGKPIRMLGAHTDLTAVKKSEENAREGWRAAELANSELKSFAYSVSHDMKAPANTLKLLLDEMEHLGFGAEGDEAKSILDMAQQTVARMQTQIDDILDYTSVIGLEPELEPLDLSKVAADAVAALQADILVANGEVKIGPLPWVNGAATQMNILFQNLISNGIKFRRKDVAPAVRIDANIDPVDGKVTIRFTDNGIGISEADQPRIFALFQRLHTRENFAGTGIGLPLCLRIAMIHKGTLEVASTPGEGTCFSLILPGRSGGDAK</sequence>
<dbReference type="STRING" id="83219.PM02_17020"/>
<dbReference type="InterPro" id="IPR000700">
    <property type="entry name" value="PAS-assoc_C"/>
</dbReference>
<evidence type="ECO:0000256" key="2">
    <source>
        <dbReference type="ARBA" id="ARBA00012438"/>
    </source>
</evidence>
<proteinExistence type="predicted"/>
<accession>A0A061SJD8</accession>
<dbReference type="PANTHER" id="PTHR43304:SF1">
    <property type="entry name" value="PAC DOMAIN-CONTAINING PROTEIN"/>
    <property type="match status" value="1"/>
</dbReference>
<dbReference type="Pfam" id="PF00512">
    <property type="entry name" value="HisKA"/>
    <property type="match status" value="1"/>
</dbReference>
<gene>
    <name evidence="8" type="ORF">PM02_17020</name>
</gene>
<dbReference type="CDD" id="cd00082">
    <property type="entry name" value="HisKA"/>
    <property type="match status" value="1"/>
</dbReference>
<dbReference type="SUPFAM" id="SSF55785">
    <property type="entry name" value="PYP-like sensor domain (PAS domain)"/>
    <property type="match status" value="1"/>
</dbReference>
<dbReference type="PROSITE" id="PS50113">
    <property type="entry name" value="PAC"/>
    <property type="match status" value="1"/>
</dbReference>
<dbReference type="RefSeq" id="WP_051584224.1">
    <property type="nucleotide sequence ID" value="NZ_JEMU01000018.1"/>
</dbReference>
<keyword evidence="3" id="KW-0597">Phosphoprotein</keyword>
<dbReference type="CDD" id="cd00130">
    <property type="entry name" value="PAS"/>
    <property type="match status" value="1"/>
</dbReference>
<dbReference type="EMBL" id="JEMU01000018">
    <property type="protein sequence ID" value="KAJ01826.1"/>
    <property type="molecule type" value="Genomic_DNA"/>
</dbReference>
<evidence type="ECO:0000259" key="6">
    <source>
        <dbReference type="PROSITE" id="PS50109"/>
    </source>
</evidence>
<feature type="domain" description="Histidine kinase" evidence="6">
    <location>
        <begin position="165"/>
        <end position="381"/>
    </location>
</feature>
<dbReference type="SUPFAM" id="SSF47384">
    <property type="entry name" value="Homodimeric domain of signal transducing histidine kinase"/>
    <property type="match status" value="1"/>
</dbReference>
<dbReference type="Gene3D" id="3.30.450.20">
    <property type="entry name" value="PAS domain"/>
    <property type="match status" value="1"/>
</dbReference>
<dbReference type="InterPro" id="IPR052162">
    <property type="entry name" value="Sensor_kinase/Photoreceptor"/>
</dbReference>
<dbReference type="Proteomes" id="UP000027337">
    <property type="component" value="Unassembled WGS sequence"/>
</dbReference>
<evidence type="ECO:0000313" key="8">
    <source>
        <dbReference type="EMBL" id="KAJ01826.1"/>
    </source>
</evidence>
<dbReference type="InterPro" id="IPR003661">
    <property type="entry name" value="HisK_dim/P_dom"/>
</dbReference>
<dbReference type="InterPro" id="IPR004358">
    <property type="entry name" value="Sig_transdc_His_kin-like_C"/>
</dbReference>
<dbReference type="Pfam" id="PF02518">
    <property type="entry name" value="HATPase_c"/>
    <property type="match status" value="1"/>
</dbReference>
<evidence type="ECO:0000256" key="1">
    <source>
        <dbReference type="ARBA" id="ARBA00000085"/>
    </source>
</evidence>
<reference evidence="8 9" key="1">
    <citation type="journal article" date="2014" name="Genome Announc.">
        <title>Draft Genome Sequences of Two Isolates of the Roseobacter Group, Sulfitobacter sp. Strains 3SOLIMAR09 and 1FIGIMAR09, from Harbors of Mallorca Island (Mediterranean Sea).</title>
        <authorList>
            <person name="Mas-Llado M."/>
            <person name="Pina-Villalonga J.M."/>
            <person name="Brunet-Galmes I."/>
            <person name="Nogales B."/>
            <person name="Bosch R."/>
        </authorList>
    </citation>
    <scope>NUCLEOTIDE SEQUENCE [LARGE SCALE GENOMIC DNA]</scope>
    <source>
        <strain evidence="8 9">1FIGIMAR09</strain>
    </source>
</reference>
<evidence type="ECO:0000256" key="4">
    <source>
        <dbReference type="ARBA" id="ARBA00022679"/>
    </source>
</evidence>
<dbReference type="EC" id="2.7.13.3" evidence="2"/>
<protein>
    <recommendedName>
        <fullName evidence="2">histidine kinase</fullName>
        <ecNumber evidence="2">2.7.13.3</ecNumber>
    </recommendedName>
</protein>
<evidence type="ECO:0000256" key="5">
    <source>
        <dbReference type="ARBA" id="ARBA00022777"/>
    </source>
</evidence>
<dbReference type="InterPro" id="IPR013655">
    <property type="entry name" value="PAS_fold_3"/>
</dbReference>
<organism evidence="8 9">
    <name type="scientific">Sulfitobacter mediterraneus</name>
    <dbReference type="NCBI Taxonomy" id="83219"/>
    <lineage>
        <taxon>Bacteria</taxon>
        <taxon>Pseudomonadati</taxon>
        <taxon>Pseudomonadota</taxon>
        <taxon>Alphaproteobacteria</taxon>
        <taxon>Rhodobacterales</taxon>
        <taxon>Roseobacteraceae</taxon>
        <taxon>Sulfitobacter</taxon>
    </lineage>
</organism>
<evidence type="ECO:0000259" key="7">
    <source>
        <dbReference type="PROSITE" id="PS50113"/>
    </source>
</evidence>
<comment type="catalytic activity">
    <reaction evidence="1">
        <text>ATP + protein L-histidine = ADP + protein N-phospho-L-histidine.</text>
        <dbReference type="EC" id="2.7.13.3"/>
    </reaction>
</comment>
<dbReference type="eggNOG" id="COG4251">
    <property type="taxonomic scope" value="Bacteria"/>
</dbReference>
<dbReference type="AlphaFoldDB" id="A0A061SJD8"/>
<dbReference type="NCBIfam" id="TIGR00229">
    <property type="entry name" value="sensory_box"/>
    <property type="match status" value="1"/>
</dbReference>
<dbReference type="InterPro" id="IPR035965">
    <property type="entry name" value="PAS-like_dom_sf"/>
</dbReference>
<dbReference type="InterPro" id="IPR036097">
    <property type="entry name" value="HisK_dim/P_sf"/>
</dbReference>
<evidence type="ECO:0000256" key="3">
    <source>
        <dbReference type="ARBA" id="ARBA00022553"/>
    </source>
</evidence>